<evidence type="ECO:0000313" key="5">
    <source>
        <dbReference type="Proteomes" id="UP000011174"/>
    </source>
</evidence>
<dbReference type="STRING" id="1133592.ASNER_003"/>
<dbReference type="KEGG" id="udi:ASNER_003"/>
<feature type="domain" description="Chorismate mutase" evidence="3">
    <location>
        <begin position="261"/>
        <end position="328"/>
    </location>
</feature>
<dbReference type="EC" id="5.4.99.5" evidence="1"/>
<dbReference type="SUPFAM" id="SSF51569">
    <property type="entry name" value="Aldolase"/>
    <property type="match status" value="1"/>
</dbReference>
<evidence type="ECO:0000256" key="1">
    <source>
        <dbReference type="ARBA" id="ARBA00012404"/>
    </source>
</evidence>
<protein>
    <recommendedName>
        <fullName evidence="1">chorismate mutase</fullName>
        <ecNumber evidence="1">5.4.99.5</ecNumber>
    </recommendedName>
</protein>
<dbReference type="EMBL" id="CP003263">
    <property type="protein sequence ID" value="AGC66795.1"/>
    <property type="molecule type" value="Genomic_DNA"/>
</dbReference>
<dbReference type="GO" id="GO:0046417">
    <property type="term" value="P:chorismate metabolic process"/>
    <property type="evidence" value="ECO:0007669"/>
    <property type="project" value="InterPro"/>
</dbReference>
<keyword evidence="5" id="KW-1185">Reference proteome</keyword>
<gene>
    <name evidence="4" type="ORF">ASNER_003</name>
</gene>
<dbReference type="PANTHER" id="PTHR43018:SF1">
    <property type="entry name" value="PROTEIN AROA(G)"/>
    <property type="match status" value="1"/>
</dbReference>
<keyword evidence="2" id="KW-0808">Transferase</keyword>
<reference evidence="4 5" key="1">
    <citation type="journal article" date="2013" name="Environ. Microbiol.">
        <title>The nutrient supplying capabilities of Uzinura, an endosymbiont of armoured scale insects.</title>
        <authorList>
            <person name="Sabree Z.L."/>
            <person name="Huang C.Y."/>
            <person name="Okusu A."/>
            <person name="Moran N.A."/>
            <person name="Normark B.B."/>
        </authorList>
    </citation>
    <scope>NUCLEOTIDE SEQUENCE [LARGE SCALE GENOMIC DNA]</scope>
    <source>
        <strain evidence="4 5">ASNER</strain>
    </source>
</reference>
<dbReference type="AlphaFoldDB" id="L7VFS8"/>
<dbReference type="InterPro" id="IPR006218">
    <property type="entry name" value="DAHP1/KDSA"/>
</dbReference>
<dbReference type="Proteomes" id="UP000011174">
    <property type="component" value="Chromosome"/>
</dbReference>
<dbReference type="InterPro" id="IPR013785">
    <property type="entry name" value="Aldolase_TIM"/>
</dbReference>
<name>L7VFS8_9FLAO</name>
<dbReference type="Gene3D" id="3.20.20.70">
    <property type="entry name" value="Aldolase class I"/>
    <property type="match status" value="1"/>
</dbReference>
<dbReference type="Pfam" id="PF01817">
    <property type="entry name" value="CM_2"/>
    <property type="match status" value="1"/>
</dbReference>
<dbReference type="Gene3D" id="1.20.59.10">
    <property type="entry name" value="Chorismate mutase"/>
    <property type="match status" value="1"/>
</dbReference>
<evidence type="ECO:0000313" key="4">
    <source>
        <dbReference type="EMBL" id="AGC66795.1"/>
    </source>
</evidence>
<dbReference type="InterPro" id="IPR052899">
    <property type="entry name" value="Class-I_DAHP_synthase"/>
</dbReference>
<dbReference type="OrthoDB" id="9780456at2"/>
<dbReference type="InterPro" id="IPR036979">
    <property type="entry name" value="CM_dom_sf"/>
</dbReference>
<proteinExistence type="predicted"/>
<evidence type="ECO:0000259" key="3">
    <source>
        <dbReference type="PROSITE" id="PS51168"/>
    </source>
</evidence>
<sequence length="328" mass="37387">MQPIDKINNDWILQFKKPLIIAGPCSAETQEQVLETASKLSKASIPVFRAGIWKPRTKPGNFEGIGEIGLKWLQKVKEETGMLIATEVANATHVKYAIAYNIDILWIGARSTVNPFSVQEIAESLKDTDKIILIKNPIHPDFDLLKGAIERLIAQGIKNIGVIHRGFSAYKNAPYRNSPNWRMALDFIIRFPNIPILFDPSHICGQRKGISKIAQQALNCALSGLMIETHCSPDKAWSDAKQQITPEKLLEILKCIEFRNKNTRQKLEVLLLQIDEQDHHILSLLSERFKLSTIFGKLKKNYNLPIVQHNRWEQIIDELKPYIKQLDI</sequence>
<organism evidence="4 5">
    <name type="scientific">Candidatus Uzinura diaspidicola str. ASNER</name>
    <dbReference type="NCBI Taxonomy" id="1133592"/>
    <lineage>
        <taxon>Bacteria</taxon>
        <taxon>Pseudomonadati</taxon>
        <taxon>Bacteroidota</taxon>
        <taxon>Flavobacteriia</taxon>
        <taxon>Flavobacteriales</taxon>
        <taxon>Candidatus Uzinura</taxon>
    </lineage>
</organism>
<dbReference type="GO" id="GO:0016740">
    <property type="term" value="F:transferase activity"/>
    <property type="evidence" value="ECO:0007669"/>
    <property type="project" value="UniProtKB-KW"/>
</dbReference>
<dbReference type="InterPro" id="IPR036263">
    <property type="entry name" value="Chorismate_II_sf"/>
</dbReference>
<dbReference type="PATRIC" id="fig|1133592.3.peg.3"/>
<dbReference type="HOGENOM" id="CLU_062599_1_1_10"/>
<dbReference type="InterPro" id="IPR002701">
    <property type="entry name" value="CM_II_prokaryot"/>
</dbReference>
<accession>L7VFS8</accession>
<dbReference type="GO" id="GO:0004106">
    <property type="term" value="F:chorismate mutase activity"/>
    <property type="evidence" value="ECO:0007669"/>
    <property type="project" value="UniProtKB-EC"/>
</dbReference>
<dbReference type="PROSITE" id="PS51168">
    <property type="entry name" value="CHORISMATE_MUT_2"/>
    <property type="match status" value="1"/>
</dbReference>
<dbReference type="SUPFAM" id="SSF48600">
    <property type="entry name" value="Chorismate mutase II"/>
    <property type="match status" value="1"/>
</dbReference>
<evidence type="ECO:0000256" key="2">
    <source>
        <dbReference type="ARBA" id="ARBA00022679"/>
    </source>
</evidence>
<dbReference type="PANTHER" id="PTHR43018">
    <property type="entry name" value="PHOSPHO-2-DEHYDRO-3-DEOXYHEPTONATE ALDOLASE"/>
    <property type="match status" value="1"/>
</dbReference>
<dbReference type="SMART" id="SM00830">
    <property type="entry name" value="CM_2"/>
    <property type="match status" value="1"/>
</dbReference>
<dbReference type="Pfam" id="PF00793">
    <property type="entry name" value="DAHP_synth_1"/>
    <property type="match status" value="1"/>
</dbReference>